<dbReference type="InterPro" id="IPR004547">
    <property type="entry name" value="Glucosamine6P_isomerase"/>
</dbReference>
<accession>A0A926DR19</accession>
<dbReference type="GO" id="GO:0006046">
    <property type="term" value="P:N-acetylglucosamine catabolic process"/>
    <property type="evidence" value="ECO:0007669"/>
    <property type="project" value="TreeGrafter"/>
</dbReference>
<dbReference type="PANTHER" id="PTHR11280:SF6">
    <property type="entry name" value="GLUCOSAMINE-6-PHOSPHATE ISOMERASE NAGB"/>
    <property type="match status" value="1"/>
</dbReference>
<organism evidence="3 4">
    <name type="scientific">Bianquea renquensis</name>
    <dbReference type="NCBI Taxonomy" id="2763661"/>
    <lineage>
        <taxon>Bacteria</taxon>
        <taxon>Bacillati</taxon>
        <taxon>Bacillota</taxon>
        <taxon>Clostridia</taxon>
        <taxon>Eubacteriales</taxon>
        <taxon>Bianqueaceae</taxon>
        <taxon>Bianquea</taxon>
    </lineage>
</organism>
<dbReference type="AlphaFoldDB" id="A0A926DR19"/>
<dbReference type="Gene3D" id="3.40.50.1360">
    <property type="match status" value="1"/>
</dbReference>
<dbReference type="Pfam" id="PF01182">
    <property type="entry name" value="Glucosamine_iso"/>
    <property type="match status" value="1"/>
</dbReference>
<dbReference type="CDD" id="cd01399">
    <property type="entry name" value="GlcN6P_deaminase"/>
    <property type="match status" value="1"/>
</dbReference>
<dbReference type="GO" id="GO:0005975">
    <property type="term" value="P:carbohydrate metabolic process"/>
    <property type="evidence" value="ECO:0007669"/>
    <property type="project" value="InterPro"/>
</dbReference>
<dbReference type="EMBL" id="JACRSQ010000002">
    <property type="protein sequence ID" value="MBC8542232.1"/>
    <property type="molecule type" value="Genomic_DNA"/>
</dbReference>
<name>A0A926DR19_9FIRM</name>
<dbReference type="Proteomes" id="UP000657006">
    <property type="component" value="Unassembled WGS sequence"/>
</dbReference>
<dbReference type="GO" id="GO:0042802">
    <property type="term" value="F:identical protein binding"/>
    <property type="evidence" value="ECO:0007669"/>
    <property type="project" value="TreeGrafter"/>
</dbReference>
<feature type="domain" description="Glucosamine/galactosamine-6-phosphate isomerase" evidence="2">
    <location>
        <begin position="19"/>
        <end position="242"/>
    </location>
</feature>
<dbReference type="GO" id="GO:0005737">
    <property type="term" value="C:cytoplasm"/>
    <property type="evidence" value="ECO:0007669"/>
    <property type="project" value="TreeGrafter"/>
</dbReference>
<dbReference type="InterPro" id="IPR037171">
    <property type="entry name" value="NagB/RpiA_transferase-like"/>
</dbReference>
<keyword evidence="1" id="KW-0119">Carbohydrate metabolism</keyword>
<evidence type="ECO:0000313" key="3">
    <source>
        <dbReference type="EMBL" id="MBC8542232.1"/>
    </source>
</evidence>
<dbReference type="SUPFAM" id="SSF100950">
    <property type="entry name" value="NagB/RpiA/CoA transferase-like"/>
    <property type="match status" value="1"/>
</dbReference>
<evidence type="ECO:0000313" key="4">
    <source>
        <dbReference type="Proteomes" id="UP000657006"/>
    </source>
</evidence>
<dbReference type="InterPro" id="IPR006148">
    <property type="entry name" value="Glc/Gal-6P_isomerase"/>
</dbReference>
<evidence type="ECO:0000256" key="1">
    <source>
        <dbReference type="ARBA" id="ARBA00023277"/>
    </source>
</evidence>
<dbReference type="RefSeq" id="WP_177713597.1">
    <property type="nucleotide sequence ID" value="NZ_JACRSQ010000002.1"/>
</dbReference>
<dbReference type="PANTHER" id="PTHR11280">
    <property type="entry name" value="GLUCOSAMINE-6-PHOSPHATE ISOMERASE"/>
    <property type="match status" value="1"/>
</dbReference>
<comment type="caution">
    <text evidence="3">The sequence shown here is derived from an EMBL/GenBank/DDBJ whole genome shotgun (WGS) entry which is preliminary data.</text>
</comment>
<proteinExistence type="predicted"/>
<gene>
    <name evidence="3" type="ORF">H8730_01525</name>
</gene>
<protein>
    <submittedName>
        <fullName evidence="3">Glucosamine-6-phosphate deaminase</fullName>
    </submittedName>
</protein>
<reference evidence="3" key="1">
    <citation type="submission" date="2020-08" db="EMBL/GenBank/DDBJ databases">
        <title>Genome public.</title>
        <authorList>
            <person name="Liu C."/>
            <person name="Sun Q."/>
        </authorList>
    </citation>
    <scope>NUCLEOTIDE SEQUENCE</scope>
    <source>
        <strain evidence="3">NSJ-32</strain>
    </source>
</reference>
<sequence length="255" mass="28198">MRDKDGQYTAMFSVRQFPTRDALGAASCDDVVNTIAELLKVKETISMIFAAAPSQMDFLSRFRQDSRVDFTRIHAFHMDEYIGLAEGAPQGFAQFLKDALFDHVPFASVNCLNGNAGDPEAECRRYEALLQENPADIVCLGIGENGHIAFNDPHVADFHDPRLVKIVELDQTCRTQQVHDGCFQEISQVPARAMTLTIPALISAPYHFCMVPAPTKAQAVYRTVTGPIEEACPASILRTCRQTVLYLDQDSGALL</sequence>
<dbReference type="GO" id="GO:0006043">
    <property type="term" value="P:glucosamine catabolic process"/>
    <property type="evidence" value="ECO:0007669"/>
    <property type="project" value="TreeGrafter"/>
</dbReference>
<dbReference type="GO" id="GO:0004342">
    <property type="term" value="F:glucosamine-6-phosphate deaminase activity"/>
    <property type="evidence" value="ECO:0007669"/>
    <property type="project" value="InterPro"/>
</dbReference>
<keyword evidence="4" id="KW-1185">Reference proteome</keyword>
<dbReference type="GO" id="GO:0019262">
    <property type="term" value="P:N-acetylneuraminate catabolic process"/>
    <property type="evidence" value="ECO:0007669"/>
    <property type="project" value="TreeGrafter"/>
</dbReference>
<evidence type="ECO:0000259" key="2">
    <source>
        <dbReference type="Pfam" id="PF01182"/>
    </source>
</evidence>